<accession>A0A9E8CJB8</accession>
<proteinExistence type="predicted"/>
<organism evidence="2">
    <name type="scientific">Bosea sp. NBC_00436</name>
    <dbReference type="NCBI Taxonomy" id="2969620"/>
    <lineage>
        <taxon>Bacteria</taxon>
        <taxon>Pseudomonadati</taxon>
        <taxon>Pseudomonadota</taxon>
        <taxon>Alphaproteobacteria</taxon>
        <taxon>Hyphomicrobiales</taxon>
        <taxon>Boseaceae</taxon>
        <taxon>Bosea</taxon>
    </lineage>
</organism>
<sequence length="98" mass="10398">MTRQARGGGPWRVRLRLVAAILAGTIAASSAAQASDADLQRALLDRGCVAPLIETVLQQRDLVAYRANCLGTSHKIITVVCSKGRCSPSPSNGDRDRP</sequence>
<feature type="signal peptide" evidence="1">
    <location>
        <begin position="1"/>
        <end position="34"/>
    </location>
</feature>
<keyword evidence="1" id="KW-0732">Signal</keyword>
<gene>
    <name evidence="2" type="ORF">NWE54_17775</name>
</gene>
<reference evidence="2" key="1">
    <citation type="submission" date="2022-08" db="EMBL/GenBank/DDBJ databases">
        <title>Complete Genome Sequences of 2 Bosea sp. soil isolates.</title>
        <authorList>
            <person name="Alvarez Arevalo M."/>
            <person name="Sterndorff E.B."/>
            <person name="Faurdal D."/>
            <person name="Joergensen T.S."/>
            <person name="Weber T."/>
        </authorList>
    </citation>
    <scope>NUCLEOTIDE SEQUENCE</scope>
    <source>
        <strain evidence="2">NBC_00436</strain>
    </source>
</reference>
<protein>
    <recommendedName>
        <fullName evidence="3">Secreted protein</fullName>
    </recommendedName>
</protein>
<name>A0A9E8CJB8_9HYPH</name>
<evidence type="ECO:0008006" key="3">
    <source>
        <dbReference type="Google" id="ProtNLM"/>
    </source>
</evidence>
<dbReference type="AlphaFoldDB" id="A0A9E8CJB8"/>
<evidence type="ECO:0000313" key="2">
    <source>
        <dbReference type="EMBL" id="UZF85662.1"/>
    </source>
</evidence>
<evidence type="ECO:0000256" key="1">
    <source>
        <dbReference type="SAM" id="SignalP"/>
    </source>
</evidence>
<dbReference type="EMBL" id="CP102774">
    <property type="protein sequence ID" value="UZF85662.1"/>
    <property type="molecule type" value="Genomic_DNA"/>
</dbReference>
<feature type="chain" id="PRO_5038540812" description="Secreted protein" evidence="1">
    <location>
        <begin position="35"/>
        <end position="98"/>
    </location>
</feature>